<dbReference type="AlphaFoldDB" id="A0A1W1WCJ1"/>
<dbReference type="STRING" id="28034.BFX07_13980"/>
<feature type="signal peptide" evidence="2">
    <location>
        <begin position="1"/>
        <end position="27"/>
    </location>
</feature>
<proteinExistence type="predicted"/>
<evidence type="ECO:0000256" key="1">
    <source>
        <dbReference type="SAM" id="MobiDB-lite"/>
    </source>
</evidence>
<gene>
    <name evidence="3" type="ORF">SAMN00768000_1398</name>
</gene>
<name>A0A1W1WCJ1_SULTA</name>
<organism evidence="3 4">
    <name type="scientific">Sulfobacillus thermosulfidooxidans (strain DSM 9293 / VKM B-1269 / AT-1)</name>
    <dbReference type="NCBI Taxonomy" id="929705"/>
    <lineage>
        <taxon>Bacteria</taxon>
        <taxon>Bacillati</taxon>
        <taxon>Bacillota</taxon>
        <taxon>Clostridia</taxon>
        <taxon>Eubacteriales</taxon>
        <taxon>Clostridiales Family XVII. Incertae Sedis</taxon>
        <taxon>Sulfobacillus</taxon>
    </lineage>
</organism>
<dbReference type="OrthoDB" id="9941810at2"/>
<evidence type="ECO:0000313" key="4">
    <source>
        <dbReference type="Proteomes" id="UP000192660"/>
    </source>
</evidence>
<evidence type="ECO:0000313" key="3">
    <source>
        <dbReference type="EMBL" id="SMC03997.1"/>
    </source>
</evidence>
<accession>A0A1W1WCJ1</accession>
<keyword evidence="4" id="KW-1185">Reference proteome</keyword>
<protein>
    <submittedName>
        <fullName evidence="3">Uncharacterized protein</fullName>
    </submittedName>
</protein>
<keyword evidence="2" id="KW-0732">Signal</keyword>
<dbReference type="EMBL" id="FWWY01000001">
    <property type="protein sequence ID" value="SMC03997.1"/>
    <property type="molecule type" value="Genomic_DNA"/>
</dbReference>
<feature type="chain" id="PRO_5012529092" evidence="2">
    <location>
        <begin position="28"/>
        <end position="147"/>
    </location>
</feature>
<dbReference type="Proteomes" id="UP000192660">
    <property type="component" value="Unassembled WGS sequence"/>
</dbReference>
<sequence length="147" mass="15004">MNIWSKRGLTGLGTVASLLGIHWAASAAPPPLSPALPSARVYANAEVTTRQEDTALQSAVRQASQSDAEITASTASLQAELNQAQKTLAQLQALESTDRTRLSAVKAAIQAAQTVSQPPVVHTVTGASGKPSDDNGGGDDSNGGTDD</sequence>
<evidence type="ECO:0000256" key="2">
    <source>
        <dbReference type="SAM" id="SignalP"/>
    </source>
</evidence>
<feature type="region of interest" description="Disordered" evidence="1">
    <location>
        <begin position="114"/>
        <end position="147"/>
    </location>
</feature>
<dbReference type="RefSeq" id="WP_084661141.1">
    <property type="nucleotide sequence ID" value="NZ_FWWY01000001.1"/>
</dbReference>
<reference evidence="4" key="1">
    <citation type="submission" date="2017-04" db="EMBL/GenBank/DDBJ databases">
        <authorList>
            <person name="Varghese N."/>
            <person name="Submissions S."/>
        </authorList>
    </citation>
    <scope>NUCLEOTIDE SEQUENCE [LARGE SCALE GENOMIC DNA]</scope>
    <source>
        <strain evidence="4">DSM 9293</strain>
    </source>
</reference>